<sequence>MPADRRDRPTPTPRRRRRRGLWLAGTLSVALLATSGIGRAVVSGVGDSIGRVDVFGGLTHRPADDAALNFLLVGTDDREGVPKQVLQSLHAGGESCHCTDTIMLVHLSATGDRASVVSIPRDSYVDIPAHLNPATGKQVPAGMGKINAAYGMGGPPLTVATVEQATGLHIDHYLQLNFLSFVSTVDALGGVPVCSSKPLHDPKSGLDLPAGTTTLDGAEALKYVRARYVDPTADLGRMQRQQKFVAQVVQQATSSGTLLNPVRLQSVAAAVLKSVKADEGLSGKDLLALAARLKDLRPSSASFATVPLADLNHVVPRWGSTVLWDRTRAAALFTALREDRPLTAPPAPAASGAAPSGAAVSVPPGQIRVQVLNGAGVAGLAGKADGELRAAGFGTTGVALNAPGQDTAARTVLRYDPRWDQSVRTLAAALPGARLVPVAGLGGTMQVVLGRDFTAVRPVAAPSPTAGAPASAGTDAAAPIAANRGDSVICH</sequence>
<dbReference type="Pfam" id="PF03816">
    <property type="entry name" value="LytR_cpsA_psr"/>
    <property type="match status" value="1"/>
</dbReference>
<keyword evidence="2" id="KW-1185">Reference proteome</keyword>
<dbReference type="Gene3D" id="3.30.70.2390">
    <property type="match status" value="1"/>
</dbReference>
<protein>
    <submittedName>
        <fullName evidence="1">LCP family protein</fullName>
    </submittedName>
</protein>
<dbReference type="InterPro" id="IPR027381">
    <property type="entry name" value="LytR/CpsA/Psr_C"/>
</dbReference>
<accession>A0ABV6VM56</accession>
<dbReference type="EMBL" id="JBHEZX010000026">
    <property type="protein sequence ID" value="MFC1414637.1"/>
    <property type="molecule type" value="Genomic_DNA"/>
</dbReference>
<dbReference type="Pfam" id="PF13399">
    <property type="entry name" value="LytR_C"/>
    <property type="match status" value="1"/>
</dbReference>
<proteinExistence type="predicted"/>
<dbReference type="Gene3D" id="3.40.630.190">
    <property type="entry name" value="LCP protein"/>
    <property type="match status" value="1"/>
</dbReference>
<organism evidence="1 2">
    <name type="scientific">Streptacidiphilus alkalitolerans</name>
    <dbReference type="NCBI Taxonomy" id="3342712"/>
    <lineage>
        <taxon>Bacteria</taxon>
        <taxon>Bacillati</taxon>
        <taxon>Actinomycetota</taxon>
        <taxon>Actinomycetes</taxon>
        <taxon>Kitasatosporales</taxon>
        <taxon>Streptomycetaceae</taxon>
        <taxon>Streptacidiphilus</taxon>
    </lineage>
</organism>
<gene>
    <name evidence="1" type="ORF">ACEZDG_35800</name>
</gene>
<reference evidence="1 2" key="1">
    <citation type="submission" date="2024-09" db="EMBL/GenBank/DDBJ databases">
        <authorList>
            <person name="Lee S.D."/>
        </authorList>
    </citation>
    <scope>NUCLEOTIDE SEQUENCE [LARGE SCALE GENOMIC DNA]</scope>
    <source>
        <strain evidence="1 2">N1-1</strain>
    </source>
</reference>
<evidence type="ECO:0000313" key="2">
    <source>
        <dbReference type="Proteomes" id="UP001592582"/>
    </source>
</evidence>
<dbReference type="InterPro" id="IPR004474">
    <property type="entry name" value="LytR_CpsA_psr"/>
</dbReference>
<dbReference type="NCBIfam" id="TIGR00350">
    <property type="entry name" value="lytR_cpsA_psr"/>
    <property type="match status" value="1"/>
</dbReference>
<name>A0ABV6VM56_9ACTN</name>
<dbReference type="PANTHER" id="PTHR33392:SF6">
    <property type="entry name" value="POLYISOPRENYL-TEICHOIC ACID--PEPTIDOGLYCAN TEICHOIC ACID TRANSFERASE TAGU"/>
    <property type="match status" value="1"/>
</dbReference>
<dbReference type="PANTHER" id="PTHR33392">
    <property type="entry name" value="POLYISOPRENYL-TEICHOIC ACID--PEPTIDOGLYCAN TEICHOIC ACID TRANSFERASE TAGU"/>
    <property type="match status" value="1"/>
</dbReference>
<evidence type="ECO:0000313" key="1">
    <source>
        <dbReference type="EMBL" id="MFC1414637.1"/>
    </source>
</evidence>
<comment type="caution">
    <text evidence="1">The sequence shown here is derived from an EMBL/GenBank/DDBJ whole genome shotgun (WGS) entry which is preliminary data.</text>
</comment>
<dbReference type="InterPro" id="IPR050922">
    <property type="entry name" value="LytR/CpsA/Psr_CW_biosynth"/>
</dbReference>
<dbReference type="Proteomes" id="UP001592582">
    <property type="component" value="Unassembled WGS sequence"/>
</dbReference>